<gene>
    <name evidence="2" type="ORF">BIV18_00625</name>
</gene>
<dbReference type="EMBL" id="MJIH01000001">
    <property type="protein sequence ID" value="OLR64158.1"/>
    <property type="molecule type" value="Genomic_DNA"/>
</dbReference>
<sequence>MKKFNKFWMVSLILCLVVGIFLPSSALAQENNQANTSYTQYEQYIREGILGEDVSYDEWKNLVESSQKLEEILSNSTDFYEVYSSDATMARASFTPKKGDVIITNGTSSAGILGHAGIATSSSQILHIAGKGENPKTISFTKWHSDYTNKDRSSWTKVYRHKNSSVADHAANWAIEKYKDSNAQYKITPNLASTDVTYCSKIVWQAYYYGPVPAEANGPTWGYRLPYDLPDTIHNLSYQHTY</sequence>
<dbReference type="Proteomes" id="UP000187166">
    <property type="component" value="Unassembled WGS sequence"/>
</dbReference>
<keyword evidence="3" id="KW-1185">Reference proteome</keyword>
<feature type="signal peptide" evidence="1">
    <location>
        <begin position="1"/>
        <end position="28"/>
    </location>
</feature>
<feature type="chain" id="PRO_5012234010" evidence="1">
    <location>
        <begin position="29"/>
        <end position="242"/>
    </location>
</feature>
<keyword evidence="1" id="KW-0732">Signal</keyword>
<evidence type="ECO:0000256" key="1">
    <source>
        <dbReference type="SAM" id="SignalP"/>
    </source>
</evidence>
<organism evidence="2 3">
    <name type="scientific">Peptoniphilus porci</name>
    <dbReference type="NCBI Taxonomy" id="2652280"/>
    <lineage>
        <taxon>Bacteria</taxon>
        <taxon>Bacillati</taxon>
        <taxon>Bacillota</taxon>
        <taxon>Tissierellia</taxon>
        <taxon>Tissierellales</taxon>
        <taxon>Peptoniphilaceae</taxon>
        <taxon>Peptoniphilus</taxon>
    </lineage>
</organism>
<name>A0A1U7LXT2_9FIRM</name>
<accession>A0A1U7LXT2</accession>
<evidence type="ECO:0000313" key="2">
    <source>
        <dbReference type="EMBL" id="OLR64158.1"/>
    </source>
</evidence>
<dbReference type="InterPro" id="IPR038765">
    <property type="entry name" value="Papain-like_cys_pep_sf"/>
</dbReference>
<proteinExistence type="predicted"/>
<dbReference type="SUPFAM" id="SSF54001">
    <property type="entry name" value="Cysteine proteinases"/>
    <property type="match status" value="1"/>
</dbReference>
<evidence type="ECO:0000313" key="3">
    <source>
        <dbReference type="Proteomes" id="UP000187166"/>
    </source>
</evidence>
<reference evidence="2 3" key="1">
    <citation type="journal article" date="2016" name="Appl. Environ. Microbiol.">
        <title>Function and Phylogeny of Bacterial Butyryl Coenzyme A:Acetate Transferases and Their Diversity in the Proximal Colon of Swine.</title>
        <authorList>
            <person name="Trachsel J."/>
            <person name="Bayles D.O."/>
            <person name="Looft T."/>
            <person name="Levine U.Y."/>
            <person name="Allen H.K."/>
        </authorList>
    </citation>
    <scope>NUCLEOTIDE SEQUENCE [LARGE SCALE GENOMIC DNA]</scope>
    <source>
        <strain evidence="2 3">35-6-1</strain>
    </source>
</reference>
<protein>
    <submittedName>
        <fullName evidence="2">Uncharacterized protein</fullName>
    </submittedName>
</protein>
<dbReference type="Gene3D" id="3.90.1720.10">
    <property type="entry name" value="endopeptidase domain like (from Nostoc punctiforme)"/>
    <property type="match status" value="1"/>
</dbReference>
<comment type="caution">
    <text evidence="2">The sequence shown here is derived from an EMBL/GenBank/DDBJ whole genome shotgun (WGS) entry which is preliminary data.</text>
</comment>
<dbReference type="AlphaFoldDB" id="A0A1U7LXT2"/>